<comment type="caution">
    <text evidence="11">The sequence shown here is derived from an EMBL/GenBank/DDBJ whole genome shotgun (WGS) entry which is preliminary data.</text>
</comment>
<organism evidence="11 12">
    <name type="scientific">Devosia pacifica</name>
    <dbReference type="NCBI Taxonomy" id="1335967"/>
    <lineage>
        <taxon>Bacteria</taxon>
        <taxon>Pseudomonadati</taxon>
        <taxon>Pseudomonadota</taxon>
        <taxon>Alphaproteobacteria</taxon>
        <taxon>Hyphomicrobiales</taxon>
        <taxon>Devosiaceae</taxon>
        <taxon>Devosia</taxon>
    </lineage>
</organism>
<dbReference type="InterPro" id="IPR036237">
    <property type="entry name" value="Xyl_isomerase-like_sf"/>
</dbReference>
<sequence>MGAAADSRGAILEGCRMAIRIAVGQFRDLTEERLRFAAQIGATGIQMNNPNLPGEARWEEADIRSLVETVEAAGLRFEAIENVPTHFYHKAMLGLQGRDEQIENYRATIRAVARAGVPVLGYHFMPNSVWTTSRDAETRGGATARRFEMAEVEANADDLDVLRAFMPTTLGHASSMPLFGKDGPHVSEDQMWANYRYFIEAVLPVAEEEGLRLALHPDDPPVPMLGGVARLFYKPENFRKAYEMAGRSKAWALDLCLGCCSEMPGGKANVREMIEHFGPLGAIAYIHFRDVKGTVPDFTECFIGDGNFDPAEVIALLASTGFDGFLLDDHVPKMDGDSDWNHRGRSHAIGYMQGLVRMAEHTGLLRASGAEPTS</sequence>
<evidence type="ECO:0000256" key="5">
    <source>
        <dbReference type="ARBA" id="ARBA00004892"/>
    </source>
</evidence>
<evidence type="ECO:0000256" key="6">
    <source>
        <dbReference type="ARBA" id="ARBA00007389"/>
    </source>
</evidence>
<comment type="cofactor">
    <cofactor evidence="3">
        <name>Fe(2+)</name>
        <dbReference type="ChEBI" id="CHEBI:29033"/>
    </cofactor>
</comment>
<dbReference type="GO" id="GO:0008927">
    <property type="term" value="F:mannonate dehydratase activity"/>
    <property type="evidence" value="ECO:0007669"/>
    <property type="project" value="UniProtKB-EC"/>
</dbReference>
<evidence type="ECO:0000256" key="3">
    <source>
        <dbReference type="ARBA" id="ARBA00001954"/>
    </source>
</evidence>
<dbReference type="GO" id="GO:0030145">
    <property type="term" value="F:manganese ion binding"/>
    <property type="evidence" value="ECO:0007669"/>
    <property type="project" value="TreeGrafter"/>
</dbReference>
<name>A0A918VRS5_9HYPH</name>
<comment type="similarity">
    <text evidence="6">Belongs to the mannonate dehydratase family.</text>
</comment>
<evidence type="ECO:0000256" key="8">
    <source>
        <dbReference type="ARBA" id="ARBA00023004"/>
    </source>
</evidence>
<keyword evidence="8" id="KW-0408">Iron</keyword>
<dbReference type="InterPro" id="IPR004628">
    <property type="entry name" value="Man_deHydtase"/>
</dbReference>
<dbReference type="Proteomes" id="UP000646579">
    <property type="component" value="Unassembled WGS sequence"/>
</dbReference>
<evidence type="ECO:0000313" key="11">
    <source>
        <dbReference type="EMBL" id="GHA18556.1"/>
    </source>
</evidence>
<comment type="function">
    <text evidence="4">Catalyzes the dehydration of D-mannonate.</text>
</comment>
<dbReference type="AlphaFoldDB" id="A0A918VRS5"/>
<gene>
    <name evidence="11" type="primary">uxuA</name>
    <name evidence="11" type="ORF">GCM10007989_12330</name>
</gene>
<dbReference type="EC" id="4.2.1.8" evidence="7"/>
<dbReference type="EMBL" id="BMZE01000001">
    <property type="protein sequence ID" value="GHA18556.1"/>
    <property type="molecule type" value="Genomic_DNA"/>
</dbReference>
<evidence type="ECO:0000256" key="4">
    <source>
        <dbReference type="ARBA" id="ARBA00002713"/>
    </source>
</evidence>
<evidence type="ECO:0000256" key="2">
    <source>
        <dbReference type="ARBA" id="ARBA00001936"/>
    </source>
</evidence>
<accession>A0A918VRS5</accession>
<dbReference type="Gene3D" id="3.20.20.150">
    <property type="entry name" value="Divalent-metal-dependent TIM barrel enzymes"/>
    <property type="match status" value="1"/>
</dbReference>
<evidence type="ECO:0000256" key="9">
    <source>
        <dbReference type="ARBA" id="ARBA00023211"/>
    </source>
</evidence>
<dbReference type="PANTHER" id="PTHR30387">
    <property type="entry name" value="MANNONATE DEHYDRATASE"/>
    <property type="match status" value="1"/>
</dbReference>
<evidence type="ECO:0000313" key="12">
    <source>
        <dbReference type="Proteomes" id="UP000646579"/>
    </source>
</evidence>
<protein>
    <recommendedName>
        <fullName evidence="7">mannonate dehydratase</fullName>
        <ecNumber evidence="7">4.2.1.8</ecNumber>
    </recommendedName>
</protein>
<evidence type="ECO:0000256" key="10">
    <source>
        <dbReference type="ARBA" id="ARBA00023239"/>
    </source>
</evidence>
<dbReference type="GO" id="GO:0042840">
    <property type="term" value="P:D-glucuronate catabolic process"/>
    <property type="evidence" value="ECO:0007669"/>
    <property type="project" value="TreeGrafter"/>
</dbReference>
<dbReference type="Pfam" id="PF03786">
    <property type="entry name" value="UxuA"/>
    <property type="match status" value="1"/>
</dbReference>
<comment type="pathway">
    <text evidence="5">Carbohydrate metabolism; pentose and glucuronate interconversion.</text>
</comment>
<reference evidence="11" key="2">
    <citation type="submission" date="2020-09" db="EMBL/GenBank/DDBJ databases">
        <authorList>
            <person name="Sun Q."/>
            <person name="Kim S."/>
        </authorList>
    </citation>
    <scope>NUCLEOTIDE SEQUENCE</scope>
    <source>
        <strain evidence="11">KCTC 32437</strain>
    </source>
</reference>
<comment type="cofactor">
    <cofactor evidence="2">
        <name>Mn(2+)</name>
        <dbReference type="ChEBI" id="CHEBI:29035"/>
    </cofactor>
</comment>
<comment type="catalytic activity">
    <reaction evidence="1">
        <text>D-mannonate = 2-dehydro-3-deoxy-D-gluconate + H2O</text>
        <dbReference type="Rhea" id="RHEA:20097"/>
        <dbReference type="ChEBI" id="CHEBI:15377"/>
        <dbReference type="ChEBI" id="CHEBI:17767"/>
        <dbReference type="ChEBI" id="CHEBI:57990"/>
        <dbReference type="EC" id="4.2.1.8"/>
    </reaction>
</comment>
<dbReference type="PANTHER" id="PTHR30387:SF2">
    <property type="entry name" value="MANNONATE DEHYDRATASE"/>
    <property type="match status" value="1"/>
</dbReference>
<keyword evidence="10" id="KW-0456">Lyase</keyword>
<proteinExistence type="inferred from homology"/>
<evidence type="ECO:0000256" key="7">
    <source>
        <dbReference type="ARBA" id="ARBA00012927"/>
    </source>
</evidence>
<keyword evidence="9" id="KW-0464">Manganese</keyword>
<dbReference type="SUPFAM" id="SSF51658">
    <property type="entry name" value="Xylose isomerase-like"/>
    <property type="match status" value="1"/>
</dbReference>
<dbReference type="GO" id="GO:0008198">
    <property type="term" value="F:ferrous iron binding"/>
    <property type="evidence" value="ECO:0007669"/>
    <property type="project" value="TreeGrafter"/>
</dbReference>
<reference evidence="11" key="1">
    <citation type="journal article" date="2014" name="Int. J. Syst. Evol. Microbiol.">
        <title>Complete genome sequence of Corynebacterium casei LMG S-19264T (=DSM 44701T), isolated from a smear-ripened cheese.</title>
        <authorList>
            <consortium name="US DOE Joint Genome Institute (JGI-PGF)"/>
            <person name="Walter F."/>
            <person name="Albersmeier A."/>
            <person name="Kalinowski J."/>
            <person name="Ruckert C."/>
        </authorList>
    </citation>
    <scope>NUCLEOTIDE SEQUENCE</scope>
    <source>
        <strain evidence="11">KCTC 32437</strain>
    </source>
</reference>
<evidence type="ECO:0000256" key="1">
    <source>
        <dbReference type="ARBA" id="ARBA00001794"/>
    </source>
</evidence>
<keyword evidence="12" id="KW-1185">Reference proteome</keyword>